<evidence type="ECO:0000313" key="3">
    <source>
        <dbReference type="Proteomes" id="UP001627154"/>
    </source>
</evidence>
<evidence type="ECO:0000256" key="1">
    <source>
        <dbReference type="SAM" id="MobiDB-lite"/>
    </source>
</evidence>
<evidence type="ECO:0000313" key="2">
    <source>
        <dbReference type="EMBL" id="KAL3385918.1"/>
    </source>
</evidence>
<reference evidence="2 3" key="1">
    <citation type="journal article" date="2024" name="bioRxiv">
        <title>A reference genome for Trichogramma kaykai: A tiny desert-dwelling parasitoid wasp with competing sex-ratio distorters.</title>
        <authorList>
            <person name="Culotta J."/>
            <person name="Lindsey A.R."/>
        </authorList>
    </citation>
    <scope>NUCLEOTIDE SEQUENCE [LARGE SCALE GENOMIC DNA]</scope>
    <source>
        <strain evidence="2 3">KSX58</strain>
    </source>
</reference>
<keyword evidence="3" id="KW-1185">Reference proteome</keyword>
<gene>
    <name evidence="2" type="ORF">TKK_018442</name>
</gene>
<sequence>MARPQKCPLDADAPSPPKRRRSSPPPPPPLPPPPPTSRPVCRRLELMSKKLAKTVYLLLPASKTTNTSLWEDLDEDCLNALAELATQSDKVNSTTNINVAATSTRPVDPYELRRVDSSDELVGTLDVESYFMASKDLRSFRPALSEKVNLVGSAKECKNAKAIKRLQELVPGAEKWIEACVLSKYANQTFVLFALRNLGSNFSIWSSYLQEVLEPALSKIDRLFVWRDQSKKQGNSIPFQLFQDFASAVAKLPRFRAKHSQTLVDVVYYRCHHALRCEPPKSLTRIRHEFSN</sequence>
<feature type="compositionally biased region" description="Pro residues" evidence="1">
    <location>
        <begin position="23"/>
        <end position="37"/>
    </location>
</feature>
<name>A0ABD2VZ45_9HYME</name>
<dbReference type="Proteomes" id="UP001627154">
    <property type="component" value="Unassembled WGS sequence"/>
</dbReference>
<feature type="region of interest" description="Disordered" evidence="1">
    <location>
        <begin position="1"/>
        <end position="39"/>
    </location>
</feature>
<dbReference type="EMBL" id="JBJJXI010000149">
    <property type="protein sequence ID" value="KAL3385918.1"/>
    <property type="molecule type" value="Genomic_DNA"/>
</dbReference>
<comment type="caution">
    <text evidence="2">The sequence shown here is derived from an EMBL/GenBank/DDBJ whole genome shotgun (WGS) entry which is preliminary data.</text>
</comment>
<proteinExistence type="predicted"/>
<dbReference type="SUPFAM" id="SSF101447">
    <property type="entry name" value="Formin homology 2 domain (FH2 domain)"/>
    <property type="match status" value="1"/>
</dbReference>
<organism evidence="2 3">
    <name type="scientific">Trichogramma kaykai</name>
    <dbReference type="NCBI Taxonomy" id="54128"/>
    <lineage>
        <taxon>Eukaryota</taxon>
        <taxon>Metazoa</taxon>
        <taxon>Ecdysozoa</taxon>
        <taxon>Arthropoda</taxon>
        <taxon>Hexapoda</taxon>
        <taxon>Insecta</taxon>
        <taxon>Pterygota</taxon>
        <taxon>Neoptera</taxon>
        <taxon>Endopterygota</taxon>
        <taxon>Hymenoptera</taxon>
        <taxon>Apocrita</taxon>
        <taxon>Proctotrupomorpha</taxon>
        <taxon>Chalcidoidea</taxon>
        <taxon>Trichogrammatidae</taxon>
        <taxon>Trichogramma</taxon>
    </lineage>
</organism>
<protein>
    <submittedName>
        <fullName evidence="2">Uncharacterized protein</fullName>
    </submittedName>
</protein>
<accession>A0ABD2VZ45</accession>
<dbReference type="AlphaFoldDB" id="A0ABD2VZ45"/>